<comment type="caution">
    <text evidence="1">The sequence shown here is derived from an EMBL/GenBank/DDBJ whole genome shotgun (WGS) entry which is preliminary data.</text>
</comment>
<dbReference type="RefSeq" id="WP_303307525.1">
    <property type="nucleotide sequence ID" value="NZ_JAUOEO010000001.1"/>
</dbReference>
<organism evidence="1 2">
    <name type="scientific">Flavivirga spongiicola</name>
    <dbReference type="NCBI Taxonomy" id="421621"/>
    <lineage>
        <taxon>Bacteria</taxon>
        <taxon>Pseudomonadati</taxon>
        <taxon>Bacteroidota</taxon>
        <taxon>Flavobacteriia</taxon>
        <taxon>Flavobacteriales</taxon>
        <taxon>Flavobacteriaceae</taxon>
        <taxon>Flavivirga</taxon>
    </lineage>
</organism>
<protein>
    <submittedName>
        <fullName evidence="1">Alpha-hydroxy-acid oxidizing protein</fullName>
    </submittedName>
</protein>
<accession>A0ABU7XWY8</accession>
<sequence length="53" mass="5969">MLIAYYICFKALVLGQQGIEMVLDILKTELIRGMQLAETASIEKISRNHISTT</sequence>
<dbReference type="Gene3D" id="3.20.20.70">
    <property type="entry name" value="Aldolase class I"/>
    <property type="match status" value="1"/>
</dbReference>
<dbReference type="EMBL" id="JAODOP010000004">
    <property type="protein sequence ID" value="MEF3835232.1"/>
    <property type="molecule type" value="Genomic_DNA"/>
</dbReference>
<name>A0ABU7XWY8_9FLAO</name>
<dbReference type="InterPro" id="IPR013785">
    <property type="entry name" value="Aldolase_TIM"/>
</dbReference>
<evidence type="ECO:0000313" key="1">
    <source>
        <dbReference type="EMBL" id="MEF3835232.1"/>
    </source>
</evidence>
<evidence type="ECO:0000313" key="2">
    <source>
        <dbReference type="Proteomes" id="UP001337305"/>
    </source>
</evidence>
<keyword evidence="2" id="KW-1185">Reference proteome</keyword>
<reference evidence="1 2" key="1">
    <citation type="submission" date="2022-09" db="EMBL/GenBank/DDBJ databases">
        <title>Genome sequencing of Flavivirga sp. MEBiC05379.</title>
        <authorList>
            <person name="Oh H.-M."/>
            <person name="Kwon K.K."/>
            <person name="Park M.J."/>
            <person name="Yang S.-H."/>
        </authorList>
    </citation>
    <scope>NUCLEOTIDE SEQUENCE [LARGE SCALE GENOMIC DNA]</scope>
    <source>
        <strain evidence="1 2">MEBiC05379</strain>
    </source>
</reference>
<gene>
    <name evidence="1" type="ORF">N1F79_19065</name>
</gene>
<proteinExistence type="predicted"/>
<dbReference type="Proteomes" id="UP001337305">
    <property type="component" value="Unassembled WGS sequence"/>
</dbReference>